<dbReference type="AlphaFoldDB" id="D1B7J9"/>
<dbReference type="EMBL" id="CP001818">
    <property type="protein sequence ID" value="ACZ18252.1"/>
    <property type="molecule type" value="Genomic_DNA"/>
</dbReference>
<feature type="transmembrane region" description="Helical" evidence="7">
    <location>
        <begin position="168"/>
        <end position="186"/>
    </location>
</feature>
<dbReference type="HOGENOM" id="CLU_028518_1_2_0"/>
<dbReference type="EnsemblBacteria" id="ACZ18252">
    <property type="protein sequence ID" value="ACZ18252"/>
    <property type="gene ID" value="Taci_0011"/>
</dbReference>
<keyword evidence="2 7" id="KW-0813">Transport</keyword>
<dbReference type="InterPro" id="IPR035906">
    <property type="entry name" value="MetI-like_sf"/>
</dbReference>
<dbReference type="PANTHER" id="PTHR43386">
    <property type="entry name" value="OLIGOPEPTIDE TRANSPORT SYSTEM PERMEASE PROTEIN APPC"/>
    <property type="match status" value="1"/>
</dbReference>
<evidence type="ECO:0000313" key="10">
    <source>
        <dbReference type="Proteomes" id="UP000002030"/>
    </source>
</evidence>
<dbReference type="GO" id="GO:0055085">
    <property type="term" value="P:transmembrane transport"/>
    <property type="evidence" value="ECO:0007669"/>
    <property type="project" value="InterPro"/>
</dbReference>
<dbReference type="Pfam" id="PF00528">
    <property type="entry name" value="BPD_transp_1"/>
    <property type="match status" value="1"/>
</dbReference>
<dbReference type="RefSeq" id="WP_012868768.1">
    <property type="nucleotide sequence ID" value="NC_013522.1"/>
</dbReference>
<dbReference type="KEGG" id="tai:Taci_0011"/>
<gene>
    <name evidence="9" type="ordered locus">Taci_0011</name>
</gene>
<protein>
    <submittedName>
        <fullName evidence="9">Binding-protein-dependent transport systems inner membrane component</fullName>
    </submittedName>
</protein>
<accession>D1B7J9</accession>
<feature type="transmembrane region" description="Helical" evidence="7">
    <location>
        <begin position="37"/>
        <end position="59"/>
    </location>
</feature>
<reference evidence="9 10" key="1">
    <citation type="journal article" date="2009" name="Stand. Genomic Sci.">
        <title>Complete genome sequence of Thermanaerovibrio acidaminovorans type strain (Su883).</title>
        <authorList>
            <person name="Chovatia M."/>
            <person name="Sikorski J."/>
            <person name="Schroder M."/>
            <person name="Lapidus A."/>
            <person name="Nolan M."/>
            <person name="Tice H."/>
            <person name="Glavina Del Rio T."/>
            <person name="Copeland A."/>
            <person name="Cheng J.F."/>
            <person name="Lucas S."/>
            <person name="Chen F."/>
            <person name="Bruce D."/>
            <person name="Goodwin L."/>
            <person name="Pitluck S."/>
            <person name="Ivanova N."/>
            <person name="Mavromatis K."/>
            <person name="Ovchinnikova G."/>
            <person name="Pati A."/>
            <person name="Chen A."/>
            <person name="Palaniappan K."/>
            <person name="Land M."/>
            <person name="Hauser L."/>
            <person name="Chang Y.J."/>
            <person name="Jeffries C.D."/>
            <person name="Chain P."/>
            <person name="Saunders E."/>
            <person name="Detter J.C."/>
            <person name="Brettin T."/>
            <person name="Rohde M."/>
            <person name="Goker M."/>
            <person name="Spring S."/>
            <person name="Bristow J."/>
            <person name="Markowitz V."/>
            <person name="Hugenholtz P."/>
            <person name="Kyrpides N.C."/>
            <person name="Klenk H.P."/>
            <person name="Eisen J.A."/>
        </authorList>
    </citation>
    <scope>NUCLEOTIDE SEQUENCE [LARGE SCALE GENOMIC DNA]</scope>
    <source>
        <strain evidence="10">ATCC 49978 / DSM 6589 / Su883</strain>
    </source>
</reference>
<evidence type="ECO:0000256" key="3">
    <source>
        <dbReference type="ARBA" id="ARBA00022475"/>
    </source>
</evidence>
<keyword evidence="6 7" id="KW-0472">Membrane</keyword>
<sequence>MSVSENVTPNVCTAVVEEPKPRSLWADAWLRFKRNKLAMAGLIMTITVILAAVFAPVIAPYDPVKQLIWTEGMSARLAAPSAKHIMGTDLYGRDIFSRILYGARISLQIGIFATVVSLLIGIPMGAIAGYVGGKVDDFISWVMNVIYAFPFLLFVLAVVAVFKDPGLSTVYVAIGLISWVSIARVLRAQFMQLREMEFVEAAKALGLPSWRILFVHILPSAMAPVIVQATMGMGGIIMIEAGLAFLGFGAQPPTPSWGLMISEGQQYLASGIWWWSIFPGLAIMYTVLAFNFLGDGLRDALDVRMKR</sequence>
<dbReference type="Pfam" id="PF12911">
    <property type="entry name" value="OppC_N"/>
    <property type="match status" value="1"/>
</dbReference>
<name>D1B7J9_THEAS</name>
<dbReference type="GO" id="GO:0005886">
    <property type="term" value="C:plasma membrane"/>
    <property type="evidence" value="ECO:0007669"/>
    <property type="project" value="UniProtKB-SubCell"/>
</dbReference>
<dbReference type="InterPro" id="IPR000515">
    <property type="entry name" value="MetI-like"/>
</dbReference>
<dbReference type="SUPFAM" id="SSF161098">
    <property type="entry name" value="MetI-like"/>
    <property type="match status" value="1"/>
</dbReference>
<evidence type="ECO:0000256" key="4">
    <source>
        <dbReference type="ARBA" id="ARBA00022692"/>
    </source>
</evidence>
<dbReference type="STRING" id="525903.Taci_0011"/>
<dbReference type="Gene3D" id="1.10.3720.10">
    <property type="entry name" value="MetI-like"/>
    <property type="match status" value="1"/>
</dbReference>
<dbReference type="eggNOG" id="COG1173">
    <property type="taxonomic scope" value="Bacteria"/>
</dbReference>
<dbReference type="Proteomes" id="UP000002030">
    <property type="component" value="Chromosome"/>
</dbReference>
<dbReference type="InterPro" id="IPR025966">
    <property type="entry name" value="OppC_N"/>
</dbReference>
<feature type="transmembrane region" description="Helical" evidence="7">
    <location>
        <begin position="138"/>
        <end position="162"/>
    </location>
</feature>
<dbReference type="InterPro" id="IPR050366">
    <property type="entry name" value="BP-dependent_transpt_permease"/>
</dbReference>
<dbReference type="PANTHER" id="PTHR43386:SF1">
    <property type="entry name" value="D,D-DIPEPTIDE TRANSPORT SYSTEM PERMEASE PROTEIN DDPC-RELATED"/>
    <property type="match status" value="1"/>
</dbReference>
<keyword evidence="5 7" id="KW-1133">Transmembrane helix</keyword>
<feature type="transmembrane region" description="Helical" evidence="7">
    <location>
        <begin position="225"/>
        <end position="250"/>
    </location>
</feature>
<evidence type="ECO:0000313" key="9">
    <source>
        <dbReference type="EMBL" id="ACZ18252.1"/>
    </source>
</evidence>
<dbReference type="OrthoDB" id="9783218at2"/>
<evidence type="ECO:0000256" key="2">
    <source>
        <dbReference type="ARBA" id="ARBA00022448"/>
    </source>
</evidence>
<comment type="similarity">
    <text evidence="7">Belongs to the binding-protein-dependent transport system permease family.</text>
</comment>
<feature type="transmembrane region" description="Helical" evidence="7">
    <location>
        <begin position="272"/>
        <end position="297"/>
    </location>
</feature>
<proteinExistence type="inferred from homology"/>
<keyword evidence="10" id="KW-1185">Reference proteome</keyword>
<feature type="domain" description="ABC transmembrane type-1" evidence="8">
    <location>
        <begin position="103"/>
        <end position="294"/>
    </location>
</feature>
<dbReference type="CDD" id="cd06261">
    <property type="entry name" value="TM_PBP2"/>
    <property type="match status" value="1"/>
</dbReference>
<evidence type="ECO:0000256" key="7">
    <source>
        <dbReference type="RuleBase" id="RU363032"/>
    </source>
</evidence>
<dbReference type="PATRIC" id="fig|525903.6.peg.11"/>
<evidence type="ECO:0000256" key="1">
    <source>
        <dbReference type="ARBA" id="ARBA00004651"/>
    </source>
</evidence>
<dbReference type="PROSITE" id="PS50928">
    <property type="entry name" value="ABC_TM1"/>
    <property type="match status" value="1"/>
</dbReference>
<comment type="subcellular location">
    <subcellularLocation>
        <location evidence="1 7">Cell membrane</location>
        <topology evidence="1 7">Multi-pass membrane protein</topology>
    </subcellularLocation>
</comment>
<keyword evidence="4 7" id="KW-0812">Transmembrane</keyword>
<organism evidence="9 10">
    <name type="scientific">Thermanaerovibrio acidaminovorans (strain ATCC 49978 / DSM 6589 / Su883)</name>
    <name type="common">Selenomonas acidaminovorans</name>
    <dbReference type="NCBI Taxonomy" id="525903"/>
    <lineage>
        <taxon>Bacteria</taxon>
        <taxon>Thermotogati</taxon>
        <taxon>Synergistota</taxon>
        <taxon>Synergistia</taxon>
        <taxon>Synergistales</taxon>
        <taxon>Synergistaceae</taxon>
        <taxon>Thermanaerovibrio</taxon>
    </lineage>
</organism>
<evidence type="ECO:0000256" key="6">
    <source>
        <dbReference type="ARBA" id="ARBA00023136"/>
    </source>
</evidence>
<feature type="transmembrane region" description="Helical" evidence="7">
    <location>
        <begin position="105"/>
        <end position="131"/>
    </location>
</feature>
<evidence type="ECO:0000259" key="8">
    <source>
        <dbReference type="PROSITE" id="PS50928"/>
    </source>
</evidence>
<evidence type="ECO:0000256" key="5">
    <source>
        <dbReference type="ARBA" id="ARBA00022989"/>
    </source>
</evidence>
<keyword evidence="3" id="KW-1003">Cell membrane</keyword>